<keyword evidence="1" id="KW-0472">Membrane</keyword>
<organism evidence="2 3">
    <name type="scientific">Achlya hypogyna</name>
    <name type="common">Oomycete</name>
    <name type="synonym">Protoachlya hypogyna</name>
    <dbReference type="NCBI Taxonomy" id="1202772"/>
    <lineage>
        <taxon>Eukaryota</taxon>
        <taxon>Sar</taxon>
        <taxon>Stramenopiles</taxon>
        <taxon>Oomycota</taxon>
        <taxon>Saprolegniomycetes</taxon>
        <taxon>Saprolegniales</taxon>
        <taxon>Achlyaceae</taxon>
        <taxon>Achlya</taxon>
    </lineage>
</organism>
<evidence type="ECO:0000313" key="2">
    <source>
        <dbReference type="EMBL" id="OQR99368.1"/>
    </source>
</evidence>
<sequence>MAPHEHRPSPSSVVPWRALPTKQPIRRPLGFRHTYQLTVMVALFVAGSSLTLFSLAQRMALATTLQNVMASLRTATMIAGTDGLVRAEIPDRPDIIDVEAKVLGTLYTRLTDSGLLQDILRGAHVVVAYDRGFYYDLFRNLSTAVHTRQSSHFSTAPQLAVPQGPLLNTLLMGKTIEHDSWFQLEGSTWDPISRPMDSLVHVLNYLEYCVGGVQVGPLGTSPFTDRFPLRLAHDPFVLVASDRR</sequence>
<name>A0A1V9ZN05_ACHHY</name>
<dbReference type="Proteomes" id="UP000243579">
    <property type="component" value="Unassembled WGS sequence"/>
</dbReference>
<evidence type="ECO:0000256" key="1">
    <source>
        <dbReference type="SAM" id="Phobius"/>
    </source>
</evidence>
<gene>
    <name evidence="2" type="ORF">ACHHYP_06920</name>
</gene>
<feature type="transmembrane region" description="Helical" evidence="1">
    <location>
        <begin position="35"/>
        <end position="56"/>
    </location>
</feature>
<keyword evidence="1" id="KW-0812">Transmembrane</keyword>
<protein>
    <submittedName>
        <fullName evidence="2">Uncharacterized protein</fullName>
    </submittedName>
</protein>
<comment type="caution">
    <text evidence="2">The sequence shown here is derived from an EMBL/GenBank/DDBJ whole genome shotgun (WGS) entry which is preliminary data.</text>
</comment>
<evidence type="ECO:0000313" key="3">
    <source>
        <dbReference type="Proteomes" id="UP000243579"/>
    </source>
</evidence>
<dbReference type="EMBL" id="JNBR01000070">
    <property type="protein sequence ID" value="OQR99368.1"/>
    <property type="molecule type" value="Genomic_DNA"/>
</dbReference>
<dbReference type="AlphaFoldDB" id="A0A1V9ZN05"/>
<reference evidence="2 3" key="1">
    <citation type="journal article" date="2014" name="Genome Biol. Evol.">
        <title>The secreted proteins of Achlya hypogyna and Thraustotheca clavata identify the ancestral oomycete secretome and reveal gene acquisitions by horizontal gene transfer.</title>
        <authorList>
            <person name="Misner I."/>
            <person name="Blouin N."/>
            <person name="Leonard G."/>
            <person name="Richards T.A."/>
            <person name="Lane C.E."/>
        </authorList>
    </citation>
    <scope>NUCLEOTIDE SEQUENCE [LARGE SCALE GENOMIC DNA]</scope>
    <source>
        <strain evidence="2 3">ATCC 48635</strain>
    </source>
</reference>
<accession>A0A1V9ZN05</accession>
<keyword evidence="1" id="KW-1133">Transmembrane helix</keyword>
<proteinExistence type="predicted"/>
<dbReference type="OrthoDB" id="64880at2759"/>
<keyword evidence="3" id="KW-1185">Reference proteome</keyword>